<keyword evidence="4" id="KW-1185">Reference proteome</keyword>
<evidence type="ECO:0000313" key="4">
    <source>
        <dbReference type="Proteomes" id="UP000681131"/>
    </source>
</evidence>
<evidence type="ECO:0000313" key="1">
    <source>
        <dbReference type="EMBL" id="AXA34349.1"/>
    </source>
</evidence>
<gene>
    <name evidence="1" type="ORF">CDH04_08030</name>
    <name evidence="2" type="ORF">FZC43_08035</name>
</gene>
<sequence length="268" mass="30126">MINIKKINDESQTLAYVGHVNNVINGIVPEELKNVRFQAKDFECGFELASPEGITSLGESIFFNSFIYTSRTDYKAKGKSSLIYGTDFVTTGIFIVPKGASINYEVQYTSLDKSLSLADIYAEIYKELDAPFALIGCCELDLVNYESISKAPINNENIFNNQDKYYDGQVSSDEDISLTIMAVVSDPNSDDLKTINSKLSSVLYYNPFANKHKLLSHTHGVRLNKPIIDMDKVRPEHVEDAFHINDTSIVRSFKFKVYKIGDLSEIKP</sequence>
<dbReference type="RefSeq" id="WP_112870528.1">
    <property type="nucleotide sequence ID" value="NZ_CP021781.1"/>
</dbReference>
<organism evidence="1 3">
    <name type="scientific">Francisella adeliensis</name>
    <dbReference type="NCBI Taxonomy" id="2007306"/>
    <lineage>
        <taxon>Bacteria</taxon>
        <taxon>Pseudomonadati</taxon>
        <taxon>Pseudomonadota</taxon>
        <taxon>Gammaproteobacteria</taxon>
        <taxon>Thiotrichales</taxon>
        <taxon>Francisellaceae</taxon>
        <taxon>Francisella</taxon>
    </lineage>
</organism>
<dbReference type="OrthoDB" id="5604317at2"/>
<evidence type="ECO:0000313" key="2">
    <source>
        <dbReference type="EMBL" id="QIW12596.1"/>
    </source>
</evidence>
<dbReference type="EMBL" id="CP021781">
    <property type="protein sequence ID" value="AXA34349.1"/>
    <property type="molecule type" value="Genomic_DNA"/>
</dbReference>
<name>A0A2Z4Y064_9GAMM</name>
<dbReference type="Proteomes" id="UP000251120">
    <property type="component" value="Chromosome"/>
</dbReference>
<proteinExistence type="predicted"/>
<dbReference type="AlphaFoldDB" id="A0A2Z4Y064"/>
<evidence type="ECO:0000313" key="3">
    <source>
        <dbReference type="Proteomes" id="UP000251120"/>
    </source>
</evidence>
<protein>
    <submittedName>
        <fullName evidence="1">Uncharacterized protein</fullName>
    </submittedName>
</protein>
<accession>A0A2Z4Y064</accession>
<dbReference type="Proteomes" id="UP000681131">
    <property type="component" value="Chromosome"/>
</dbReference>
<reference evidence="1 3" key="1">
    <citation type="submission" date="2017-06" db="EMBL/GenBank/DDBJ databases">
        <title>Complete genome of Francisella adeliensis.</title>
        <authorList>
            <person name="Vallesi A."/>
            <person name="Sjodin A."/>
        </authorList>
    </citation>
    <scope>NUCLEOTIDE SEQUENCE [LARGE SCALE GENOMIC DNA]</scope>
    <source>
        <strain evidence="1 3">FDC440</strain>
    </source>
</reference>
<dbReference type="KEGG" id="fad:CDH04_08030"/>
<dbReference type="EMBL" id="CP043424">
    <property type="protein sequence ID" value="QIW12596.1"/>
    <property type="molecule type" value="Genomic_DNA"/>
</dbReference>
<reference evidence="2 4" key="2">
    <citation type="submission" date="2019-08" db="EMBL/GenBank/DDBJ databases">
        <title>Complete genome sequences of Francisella adeliensis (FSC1325 and FSC1326).</title>
        <authorList>
            <person name="Ohrman C."/>
            <person name="Uneklint I."/>
            <person name="Vallesi A."/>
            <person name="Karlsson L."/>
            <person name="Sjodin A."/>
        </authorList>
    </citation>
    <scope>NUCLEOTIDE SEQUENCE [LARGE SCALE GENOMIC DNA]</scope>
    <source>
        <strain evidence="2 4">FSC1325</strain>
    </source>
</reference>